<dbReference type="AlphaFoldDB" id="A0AAD5T9K2"/>
<comment type="similarity">
    <text evidence="2">Belongs to the LipB family.</text>
</comment>
<reference evidence="7" key="1">
    <citation type="submission" date="2020-05" db="EMBL/GenBank/DDBJ databases">
        <title>Phylogenomic resolution of chytrid fungi.</title>
        <authorList>
            <person name="Stajich J.E."/>
            <person name="Amses K."/>
            <person name="Simmons R."/>
            <person name="Seto K."/>
            <person name="Myers J."/>
            <person name="Bonds A."/>
            <person name="Quandt C.A."/>
            <person name="Barry K."/>
            <person name="Liu P."/>
            <person name="Grigoriev I."/>
            <person name="Longcore J.E."/>
            <person name="James T.Y."/>
        </authorList>
    </citation>
    <scope>NUCLEOTIDE SEQUENCE</scope>
    <source>
        <strain evidence="7">JEL0513</strain>
    </source>
</reference>
<protein>
    <recommendedName>
        <fullName evidence="3">lipoyl(octanoyl) transferase</fullName>
        <ecNumber evidence="3">2.3.1.181</ecNumber>
    </recommendedName>
</protein>
<evidence type="ECO:0000256" key="4">
    <source>
        <dbReference type="ARBA" id="ARBA00022679"/>
    </source>
</evidence>
<dbReference type="PANTHER" id="PTHR10993">
    <property type="entry name" value="OCTANOYLTRANSFERASE"/>
    <property type="match status" value="1"/>
</dbReference>
<keyword evidence="8" id="KW-1185">Reference proteome</keyword>
<organism evidence="7 8">
    <name type="scientific">Physocladia obscura</name>
    <dbReference type="NCBI Taxonomy" id="109957"/>
    <lineage>
        <taxon>Eukaryota</taxon>
        <taxon>Fungi</taxon>
        <taxon>Fungi incertae sedis</taxon>
        <taxon>Chytridiomycota</taxon>
        <taxon>Chytridiomycota incertae sedis</taxon>
        <taxon>Chytridiomycetes</taxon>
        <taxon>Chytridiales</taxon>
        <taxon>Chytriomycetaceae</taxon>
        <taxon>Physocladia</taxon>
    </lineage>
</organism>
<feature type="domain" description="BPL/LPL catalytic" evidence="6">
    <location>
        <begin position="34"/>
        <end position="231"/>
    </location>
</feature>
<accession>A0AAD5T9K2</accession>
<dbReference type="EMBL" id="JADGJH010000063">
    <property type="protein sequence ID" value="KAJ3139799.1"/>
    <property type="molecule type" value="Genomic_DNA"/>
</dbReference>
<dbReference type="EC" id="2.3.1.181" evidence="3"/>
<dbReference type="Pfam" id="PF21948">
    <property type="entry name" value="LplA-B_cat"/>
    <property type="match status" value="1"/>
</dbReference>
<evidence type="ECO:0000256" key="3">
    <source>
        <dbReference type="ARBA" id="ARBA00012334"/>
    </source>
</evidence>
<dbReference type="GO" id="GO:0033819">
    <property type="term" value="F:lipoyl(octanoyl) transferase activity"/>
    <property type="evidence" value="ECO:0007669"/>
    <property type="project" value="UniProtKB-EC"/>
</dbReference>
<evidence type="ECO:0000256" key="1">
    <source>
        <dbReference type="ARBA" id="ARBA00004821"/>
    </source>
</evidence>
<dbReference type="InterPro" id="IPR004143">
    <property type="entry name" value="BPL_LPL_catalytic"/>
</dbReference>
<gene>
    <name evidence="7" type="ORF">HK100_010976</name>
</gene>
<dbReference type="CDD" id="cd16444">
    <property type="entry name" value="LipB"/>
    <property type="match status" value="1"/>
</dbReference>
<dbReference type="SUPFAM" id="SSF55681">
    <property type="entry name" value="Class II aaRS and biotin synthetases"/>
    <property type="match status" value="1"/>
</dbReference>
<dbReference type="NCBIfam" id="TIGR00214">
    <property type="entry name" value="lipB"/>
    <property type="match status" value="1"/>
</dbReference>
<evidence type="ECO:0000256" key="5">
    <source>
        <dbReference type="ARBA" id="ARBA00023315"/>
    </source>
</evidence>
<evidence type="ECO:0000313" key="7">
    <source>
        <dbReference type="EMBL" id="KAJ3139799.1"/>
    </source>
</evidence>
<keyword evidence="5" id="KW-0012">Acyltransferase</keyword>
<evidence type="ECO:0000313" key="8">
    <source>
        <dbReference type="Proteomes" id="UP001211907"/>
    </source>
</evidence>
<keyword evidence="4" id="KW-0808">Transferase</keyword>
<evidence type="ECO:0000259" key="6">
    <source>
        <dbReference type="PROSITE" id="PS51733"/>
    </source>
</evidence>
<comment type="pathway">
    <text evidence="1">Protein modification; protein lipoylation via endogenous pathway; protein N(6)-(lipoyl)lysine from octanoyl-[acyl-carrier-protein]: step 1/2.</text>
</comment>
<dbReference type="PROSITE" id="PS51733">
    <property type="entry name" value="BPL_LPL_CATALYTIC"/>
    <property type="match status" value="1"/>
</dbReference>
<dbReference type="InterPro" id="IPR000544">
    <property type="entry name" value="Octanoyltransferase"/>
</dbReference>
<dbReference type="PANTHER" id="PTHR10993:SF7">
    <property type="entry name" value="LIPOYLTRANSFERASE 2, MITOCHONDRIAL-RELATED"/>
    <property type="match status" value="1"/>
</dbReference>
<proteinExistence type="inferred from homology"/>
<dbReference type="HAMAP" id="MF_00013">
    <property type="entry name" value="LipB"/>
    <property type="match status" value="1"/>
</dbReference>
<dbReference type="InterPro" id="IPR020605">
    <property type="entry name" value="Octanoyltransferase_CS"/>
</dbReference>
<dbReference type="GO" id="GO:0009249">
    <property type="term" value="P:protein lipoylation"/>
    <property type="evidence" value="ECO:0007669"/>
    <property type="project" value="InterPro"/>
</dbReference>
<name>A0AAD5T9K2_9FUNG</name>
<dbReference type="PROSITE" id="PS01313">
    <property type="entry name" value="LIPB"/>
    <property type="match status" value="1"/>
</dbReference>
<sequence length="257" mass="27083">MKGMIATLRLPGTVAYLDGVRLMEDLVRRRIADGTRPNILLLLEHAPVYTAGRRLKGAQLEAEQRAVYAKTGIALVATGRGGQTTYHGPGQLVGYPVADLRTLAPAPGERLGVRGFVAALEAAVMAACLTLGVATTRTGDTGVWAAADASRKVAALGVQVSRYVASHGFALNCDVDLRAFDHIVPCGLADKHATSLTNERLLSNRIISPVTVDDAVPAVITAFADCFNADMPLLHDVNPVVESEIFAFLAKTKGGAN</sequence>
<comment type="caution">
    <text evidence="7">The sequence shown here is derived from an EMBL/GenBank/DDBJ whole genome shotgun (WGS) entry which is preliminary data.</text>
</comment>
<dbReference type="NCBIfam" id="NF010925">
    <property type="entry name" value="PRK14345.1"/>
    <property type="match status" value="1"/>
</dbReference>
<dbReference type="Proteomes" id="UP001211907">
    <property type="component" value="Unassembled WGS sequence"/>
</dbReference>
<evidence type="ECO:0000256" key="2">
    <source>
        <dbReference type="ARBA" id="ARBA00007907"/>
    </source>
</evidence>
<dbReference type="Gene3D" id="3.30.930.10">
    <property type="entry name" value="Bira Bifunctional Protein, Domain 2"/>
    <property type="match status" value="1"/>
</dbReference>
<dbReference type="InterPro" id="IPR045864">
    <property type="entry name" value="aa-tRNA-synth_II/BPL/LPL"/>
</dbReference>